<keyword evidence="1" id="KW-0600">Photoreceptor protein</keyword>
<dbReference type="Gene3D" id="3.30.200.20">
    <property type="entry name" value="Phosphorylase Kinase, domain 1"/>
    <property type="match status" value="1"/>
</dbReference>
<evidence type="ECO:0000259" key="10">
    <source>
        <dbReference type="PROSITE" id="PS50113"/>
    </source>
</evidence>
<dbReference type="InterPro" id="IPR035965">
    <property type="entry name" value="PAS-like_dom_sf"/>
</dbReference>
<feature type="compositionally biased region" description="Basic and acidic residues" evidence="8">
    <location>
        <begin position="50"/>
        <end position="61"/>
    </location>
</feature>
<keyword evidence="5" id="KW-0157">Chromophore</keyword>
<evidence type="ECO:0000313" key="11">
    <source>
        <dbReference type="EMBL" id="AML77299.1"/>
    </source>
</evidence>
<dbReference type="InterPro" id="IPR000014">
    <property type="entry name" value="PAS"/>
</dbReference>
<keyword evidence="6" id="KW-0675">Receptor</keyword>
<feature type="binding site" evidence="7">
    <location>
        <position position="355"/>
    </location>
    <ligand>
        <name>ATP</name>
        <dbReference type="ChEBI" id="CHEBI:30616"/>
    </ligand>
</feature>
<feature type="domain" description="PAS" evidence="9">
    <location>
        <begin position="129"/>
        <end position="198"/>
    </location>
</feature>
<dbReference type="SUPFAM" id="SSF55785">
    <property type="entry name" value="PYP-like sensor domain (PAS domain)"/>
    <property type="match status" value="1"/>
</dbReference>
<dbReference type="PROSITE" id="PS50112">
    <property type="entry name" value="PAS"/>
    <property type="match status" value="1"/>
</dbReference>
<dbReference type="InterPro" id="IPR017441">
    <property type="entry name" value="Protein_kinase_ATP_BS"/>
</dbReference>
<dbReference type="GO" id="GO:0009637">
    <property type="term" value="P:response to blue light"/>
    <property type="evidence" value="ECO:0007669"/>
    <property type="project" value="UniProtKB-ARBA"/>
</dbReference>
<evidence type="ECO:0000256" key="1">
    <source>
        <dbReference type="ARBA" id="ARBA00022543"/>
    </source>
</evidence>
<evidence type="ECO:0000256" key="2">
    <source>
        <dbReference type="ARBA" id="ARBA00022606"/>
    </source>
</evidence>
<dbReference type="PROSITE" id="PS00107">
    <property type="entry name" value="PROTEIN_KINASE_ATP"/>
    <property type="match status" value="1"/>
</dbReference>
<dbReference type="InterPro" id="IPR000700">
    <property type="entry name" value="PAS-assoc_C"/>
</dbReference>
<keyword evidence="7" id="KW-0067">ATP-binding</keyword>
<keyword evidence="3" id="KW-0285">Flavoprotein</keyword>
<dbReference type="AlphaFoldDB" id="A0A126WXQ6"/>
<evidence type="ECO:0000256" key="4">
    <source>
        <dbReference type="ARBA" id="ARBA00022643"/>
    </source>
</evidence>
<protein>
    <submittedName>
        <fullName evidence="11">Putative LOV domain-containing protein</fullName>
    </submittedName>
</protein>
<dbReference type="SUPFAM" id="SSF56112">
    <property type="entry name" value="Protein kinase-like (PK-like)"/>
    <property type="match status" value="1"/>
</dbReference>
<dbReference type="GO" id="GO:0009881">
    <property type="term" value="F:photoreceptor activity"/>
    <property type="evidence" value="ECO:0007669"/>
    <property type="project" value="UniProtKB-KW"/>
</dbReference>
<keyword evidence="4" id="KW-0288">FMN</keyword>
<evidence type="ECO:0000256" key="3">
    <source>
        <dbReference type="ARBA" id="ARBA00022630"/>
    </source>
</evidence>
<feature type="region of interest" description="Disordered" evidence="8">
    <location>
        <begin position="50"/>
        <end position="125"/>
    </location>
</feature>
<sequence length="371" mass="41699">MQVEVTKFTEGRRDDIKRPNDLPVSLIRYDARQKEEAELGVQELVEAIQHKPENSTRELLKSEASTSSTMLTEKNPSKKAKSRTSGLMTLLGKPSKSEEARAPTPVYSKAETEDVGPGEEKQHRHGIDLATTLERIQKNFVITDPRLPDNPIIFASDDFLELTEYTREEILGRNCRFLQGKDTNTETVAKIKHAIDNHLDITVQLLNYTKTGRPFWNLFHLQAVRDSKGDLQYFIGVQLDASAYVEPDSKKIPDGTKQKGTVEVKETALDVDVGLRELPDPNAGKDDIWAEHAKLVSPKPHKFSDPNWSAILQVRNVEGRLTLKDFRPIKPLGCGDTGSVHLVELKGSGKLFAMKAMDKEAMIERNKVHRA</sequence>
<accession>A0A126WXQ6</accession>
<keyword evidence="2" id="KW-0716">Sensory transduction</keyword>
<keyword evidence="7" id="KW-0547">Nucleotide-binding</keyword>
<dbReference type="CDD" id="cd00130">
    <property type="entry name" value="PAS"/>
    <property type="match status" value="1"/>
</dbReference>
<reference evidence="11" key="1">
    <citation type="journal article" date="2016" name="Proc. Natl. Acad. Sci. U.S.A.">
        <title>Functional and topological diversity of LOV domain photoreceptors.</title>
        <authorList>
            <person name="Glantz S.T."/>
            <person name="Carpenter E.J."/>
            <person name="Melkonian M."/>
            <person name="Gardner K.H."/>
            <person name="Boyden E.S."/>
            <person name="Wong G.K."/>
            <person name="Chow B.Y."/>
        </authorList>
    </citation>
    <scope>NUCLEOTIDE SEQUENCE</scope>
    <source>
        <strain evidence="11">HKZW_2001723</strain>
    </source>
</reference>
<feature type="compositionally biased region" description="Polar residues" evidence="8">
    <location>
        <begin position="63"/>
        <end position="74"/>
    </location>
</feature>
<dbReference type="EMBL" id="KU699310">
    <property type="protein sequence ID" value="AML77299.1"/>
    <property type="molecule type" value="mRNA"/>
</dbReference>
<dbReference type="SMART" id="SM00086">
    <property type="entry name" value="PAC"/>
    <property type="match status" value="1"/>
</dbReference>
<dbReference type="Gene3D" id="3.30.450.20">
    <property type="entry name" value="PAS domain"/>
    <property type="match status" value="1"/>
</dbReference>
<evidence type="ECO:0000256" key="8">
    <source>
        <dbReference type="SAM" id="MobiDB-lite"/>
    </source>
</evidence>
<dbReference type="GO" id="GO:0005634">
    <property type="term" value="C:nucleus"/>
    <property type="evidence" value="ECO:0007669"/>
    <property type="project" value="TreeGrafter"/>
</dbReference>
<dbReference type="GO" id="GO:0005524">
    <property type="term" value="F:ATP binding"/>
    <property type="evidence" value="ECO:0007669"/>
    <property type="project" value="UniProtKB-UniRule"/>
</dbReference>
<dbReference type="InterPro" id="IPR011009">
    <property type="entry name" value="Kinase-like_dom_sf"/>
</dbReference>
<dbReference type="PROSITE" id="PS50113">
    <property type="entry name" value="PAC"/>
    <property type="match status" value="1"/>
</dbReference>
<dbReference type="Pfam" id="PF13426">
    <property type="entry name" value="PAS_9"/>
    <property type="match status" value="1"/>
</dbReference>
<feature type="domain" description="PAC" evidence="10">
    <location>
        <begin position="199"/>
        <end position="253"/>
    </location>
</feature>
<evidence type="ECO:0000256" key="7">
    <source>
        <dbReference type="PROSITE-ProRule" id="PRU10141"/>
    </source>
</evidence>
<dbReference type="InterPro" id="IPR001610">
    <property type="entry name" value="PAC"/>
</dbReference>
<dbReference type="FunFam" id="3.30.450.20:FF:000135">
    <property type="entry name" value="Ptaureo1a lov2 domain"/>
    <property type="match status" value="1"/>
</dbReference>
<proteinExistence type="evidence at transcript level"/>
<evidence type="ECO:0000259" key="9">
    <source>
        <dbReference type="PROSITE" id="PS50112"/>
    </source>
</evidence>
<evidence type="ECO:0000256" key="6">
    <source>
        <dbReference type="ARBA" id="ARBA00023170"/>
    </source>
</evidence>
<dbReference type="NCBIfam" id="TIGR00229">
    <property type="entry name" value="sensory_box"/>
    <property type="match status" value="1"/>
</dbReference>
<name>A0A126WXQ6_9VIRI</name>
<organism evidence="11">
    <name type="scientific">Mesotaenium caldariorum</name>
    <dbReference type="NCBI Taxonomy" id="31321"/>
    <lineage>
        <taxon>Eukaryota</taxon>
        <taxon>Viridiplantae</taxon>
        <taxon>Streptophyta</taxon>
        <taxon>Zygnematophyceae</taxon>
        <taxon>Zygnematophycidae</taxon>
        <taxon>Zygnematales</taxon>
        <taxon>Mesotaeniaceae</taxon>
        <taxon>Mesotaenium</taxon>
    </lineage>
</organism>
<evidence type="ECO:0000256" key="5">
    <source>
        <dbReference type="ARBA" id="ARBA00022991"/>
    </source>
</evidence>
<dbReference type="PANTHER" id="PTHR47429:SF2">
    <property type="entry name" value="PROTEIN TWIN LOV 1"/>
    <property type="match status" value="1"/>
</dbReference>
<dbReference type="PANTHER" id="PTHR47429">
    <property type="entry name" value="PROTEIN TWIN LOV 1"/>
    <property type="match status" value="1"/>
</dbReference>